<gene>
    <name evidence="2" type="primary">mrx1</name>
    <name evidence="2" type="ORF">Dform_01178</name>
</gene>
<dbReference type="EC" id="1.20.4.3" evidence="2"/>
<dbReference type="GO" id="GO:0016491">
    <property type="term" value="F:oxidoreductase activity"/>
    <property type="evidence" value="ECO:0007669"/>
    <property type="project" value="UniProtKB-KW"/>
</dbReference>
<dbReference type="Gene3D" id="3.40.30.10">
    <property type="entry name" value="Glutaredoxin"/>
    <property type="match status" value="1"/>
</dbReference>
<dbReference type="AlphaFoldDB" id="A0A1P8F7Q7"/>
<reference evidence="3" key="1">
    <citation type="submission" date="2016-11" db="EMBL/GenBank/DDBJ databases">
        <title>Dehalogenimonas formicexedens sp. nov., a chlorinated alkane respiring bacterium isolated from contaminated groundwater.</title>
        <authorList>
            <person name="Key T.A."/>
            <person name="Bowman K.S."/>
            <person name="Lee I."/>
            <person name="Chun J."/>
            <person name="Albuquerque L."/>
            <person name="da Costa M.S."/>
            <person name="Rainey F.A."/>
            <person name="Moe W.M."/>
        </authorList>
    </citation>
    <scope>NUCLEOTIDE SEQUENCE [LARGE SCALE GENOMIC DNA]</scope>
    <source>
        <strain evidence="3">NSZ-14</strain>
    </source>
</reference>
<organism evidence="2 3">
    <name type="scientific">Dehalogenimonas formicexedens</name>
    <dbReference type="NCBI Taxonomy" id="1839801"/>
    <lineage>
        <taxon>Bacteria</taxon>
        <taxon>Bacillati</taxon>
        <taxon>Chloroflexota</taxon>
        <taxon>Dehalococcoidia</taxon>
        <taxon>Dehalococcoidales</taxon>
        <taxon>Dehalococcoidaceae</taxon>
        <taxon>Dehalogenimonas</taxon>
    </lineage>
</organism>
<dbReference type="Proteomes" id="UP000185934">
    <property type="component" value="Chromosome"/>
</dbReference>
<dbReference type="KEGG" id="dfo:Dform_01178"/>
<dbReference type="SUPFAM" id="SSF52833">
    <property type="entry name" value="Thioredoxin-like"/>
    <property type="match status" value="1"/>
</dbReference>
<dbReference type="OrthoDB" id="166296at2"/>
<dbReference type="InterPro" id="IPR002109">
    <property type="entry name" value="Glutaredoxin"/>
</dbReference>
<protein>
    <submittedName>
        <fullName evidence="2">Mycoredoxin</fullName>
        <ecNumber evidence="2">1.20.4.3</ecNumber>
    </submittedName>
</protein>
<proteinExistence type="predicted"/>
<keyword evidence="3" id="KW-1185">Reference proteome</keyword>
<dbReference type="CDD" id="cd02976">
    <property type="entry name" value="NrdH"/>
    <property type="match status" value="1"/>
</dbReference>
<name>A0A1P8F7Q7_9CHLR</name>
<dbReference type="Pfam" id="PF00462">
    <property type="entry name" value="Glutaredoxin"/>
    <property type="match status" value="1"/>
</dbReference>
<accession>A0A1P8F7Q7</accession>
<sequence length="83" mass="9491">MAEATKLYGTSWCPHTSRSRSILDRQKVPYTWFDIERDPSACAFVERTNRGNRSVPTIVFPDGSILVEPADFDLIQKCQEVNK</sequence>
<dbReference type="RefSeq" id="WP_076004184.1">
    <property type="nucleotide sequence ID" value="NZ_CP018258.1"/>
</dbReference>
<feature type="domain" description="Glutaredoxin" evidence="1">
    <location>
        <begin position="7"/>
        <end position="60"/>
    </location>
</feature>
<dbReference type="EMBL" id="CP018258">
    <property type="protein sequence ID" value="APV44511.1"/>
    <property type="molecule type" value="Genomic_DNA"/>
</dbReference>
<evidence type="ECO:0000259" key="1">
    <source>
        <dbReference type="Pfam" id="PF00462"/>
    </source>
</evidence>
<keyword evidence="2" id="KW-0560">Oxidoreductase</keyword>
<evidence type="ECO:0000313" key="3">
    <source>
        <dbReference type="Proteomes" id="UP000185934"/>
    </source>
</evidence>
<dbReference type="InterPro" id="IPR036249">
    <property type="entry name" value="Thioredoxin-like_sf"/>
</dbReference>
<dbReference type="STRING" id="1839801.Dform_01178"/>
<dbReference type="PROSITE" id="PS51354">
    <property type="entry name" value="GLUTAREDOXIN_2"/>
    <property type="match status" value="1"/>
</dbReference>
<evidence type="ECO:0000313" key="2">
    <source>
        <dbReference type="EMBL" id="APV44511.1"/>
    </source>
</evidence>